<proteinExistence type="predicted"/>
<feature type="domain" description="AB hydrolase-1" evidence="1">
    <location>
        <begin position="25"/>
        <end position="130"/>
    </location>
</feature>
<comment type="caution">
    <text evidence="2">The sequence shown here is derived from an EMBL/GenBank/DDBJ whole genome shotgun (WGS) entry which is preliminary data.</text>
</comment>
<dbReference type="EC" id="3.5.1.-" evidence="2"/>
<evidence type="ECO:0000259" key="1">
    <source>
        <dbReference type="Pfam" id="PF00561"/>
    </source>
</evidence>
<dbReference type="Pfam" id="PF00561">
    <property type="entry name" value="Abhydrolase_1"/>
    <property type="match status" value="1"/>
</dbReference>
<protein>
    <submittedName>
        <fullName evidence="2">Aminoacrylate hydrolase RutD</fullName>
        <ecNumber evidence="2">3.5.1.-</ecNumber>
    </submittedName>
</protein>
<dbReference type="AlphaFoldDB" id="A0AAE4MD67"/>
<dbReference type="PRINTS" id="PR00111">
    <property type="entry name" value="ABHYDROLASE"/>
</dbReference>
<gene>
    <name evidence="2" type="primary">rutD_1</name>
    <name evidence="2" type="ORF">McpCs1_00470</name>
</gene>
<dbReference type="SUPFAM" id="SSF53474">
    <property type="entry name" value="alpha/beta-Hydrolases"/>
    <property type="match status" value="1"/>
</dbReference>
<dbReference type="InterPro" id="IPR000073">
    <property type="entry name" value="AB_hydrolase_1"/>
</dbReference>
<dbReference type="InterPro" id="IPR050471">
    <property type="entry name" value="AB_hydrolase"/>
</dbReference>
<dbReference type="Proteomes" id="UP001283212">
    <property type="component" value="Unassembled WGS sequence"/>
</dbReference>
<reference evidence="2 3" key="1">
    <citation type="submission" date="2023-06" db="EMBL/GenBank/DDBJ databases">
        <title>Genome sequence of Methancorpusculaceae sp. Cs1.</title>
        <authorList>
            <person name="Protasov E."/>
            <person name="Platt K."/>
            <person name="Poehlein A."/>
            <person name="Daniel R."/>
            <person name="Brune A."/>
        </authorList>
    </citation>
    <scope>NUCLEOTIDE SEQUENCE [LARGE SCALE GENOMIC DNA]</scope>
    <source>
        <strain evidence="2 3">Cs1</strain>
    </source>
</reference>
<dbReference type="PANTHER" id="PTHR43433">
    <property type="entry name" value="HYDROLASE, ALPHA/BETA FOLD FAMILY PROTEIN"/>
    <property type="match status" value="1"/>
</dbReference>
<dbReference type="Gene3D" id="3.40.50.1820">
    <property type="entry name" value="alpha/beta hydrolase"/>
    <property type="match status" value="1"/>
</dbReference>
<organism evidence="2 3">
    <name type="scientific">Methanorbis rubei</name>
    <dbReference type="NCBI Taxonomy" id="3028300"/>
    <lineage>
        <taxon>Archaea</taxon>
        <taxon>Methanobacteriati</taxon>
        <taxon>Methanobacteriota</taxon>
        <taxon>Stenosarchaea group</taxon>
        <taxon>Methanomicrobia</taxon>
        <taxon>Methanomicrobiales</taxon>
        <taxon>Methanocorpusculaceae</taxon>
        <taxon>Methanorbis</taxon>
    </lineage>
</organism>
<name>A0AAE4MD67_9EURY</name>
<dbReference type="InterPro" id="IPR029058">
    <property type="entry name" value="AB_hydrolase_fold"/>
</dbReference>
<dbReference type="RefSeq" id="WP_338095257.1">
    <property type="nucleotide sequence ID" value="NZ_JAWDKB010000001.1"/>
</dbReference>
<sequence>MLDEIRYAPSKDTKVAYRIVGSGSPLVIVSGLGDSMDAWKESIVQTLAKEYCVILPDNRGMGLTKIGSIAPQKMTISQYAEDVFAVIQKEGLTGICLLGHSMGGMIAQEFALSYPDTVKKLMLFATDYGPESSYRARLMNRCVLPLQALSVIAPWHTKGFRAGACAIASWKGTAERLSTIQCKTLLLFGDTDFLMHIEVGHEMHTMISTSALKVVAGGTHRMHDLYPREFAKTVQAFFGEAAEQKKE</sequence>
<keyword evidence="3" id="KW-1185">Reference proteome</keyword>
<evidence type="ECO:0000313" key="2">
    <source>
        <dbReference type="EMBL" id="MDV0442705.1"/>
    </source>
</evidence>
<dbReference type="GO" id="GO:0016787">
    <property type="term" value="F:hydrolase activity"/>
    <property type="evidence" value="ECO:0007669"/>
    <property type="project" value="UniProtKB-KW"/>
</dbReference>
<dbReference type="PANTHER" id="PTHR43433:SF10">
    <property type="entry name" value="AB HYDROLASE-1 DOMAIN-CONTAINING PROTEIN"/>
    <property type="match status" value="1"/>
</dbReference>
<accession>A0AAE4MD67</accession>
<dbReference type="EMBL" id="JAWDKB010000001">
    <property type="protein sequence ID" value="MDV0442705.1"/>
    <property type="molecule type" value="Genomic_DNA"/>
</dbReference>
<keyword evidence="2" id="KW-0378">Hydrolase</keyword>
<evidence type="ECO:0000313" key="3">
    <source>
        <dbReference type="Proteomes" id="UP001283212"/>
    </source>
</evidence>